<dbReference type="GO" id="GO:0004523">
    <property type="term" value="F:RNA-DNA hybrid ribonuclease activity"/>
    <property type="evidence" value="ECO:0007669"/>
    <property type="project" value="InterPro"/>
</dbReference>
<dbReference type="InterPro" id="IPR002156">
    <property type="entry name" value="RNaseH_domain"/>
</dbReference>
<protein>
    <recommendedName>
        <fullName evidence="1">RNase H type-1 domain-containing protein</fullName>
    </recommendedName>
</protein>
<evidence type="ECO:0000259" key="1">
    <source>
        <dbReference type="PROSITE" id="PS50879"/>
    </source>
</evidence>
<reference evidence="2 3" key="1">
    <citation type="submission" date="2018-07" db="EMBL/GenBank/DDBJ databases">
        <title>Genome sequence of Erythrobacter strain YH-07, an antagonistic bacterium isolated from Yellow Sea.</title>
        <authorList>
            <person name="Tang T."/>
            <person name="Liu Q."/>
            <person name="Sun X."/>
        </authorList>
    </citation>
    <scope>NUCLEOTIDE SEQUENCE [LARGE SCALE GENOMIC DNA]</scope>
    <source>
        <strain evidence="2 3">YH-07</strain>
        <plasmid evidence="2 3">unnamed</plasmid>
    </source>
</reference>
<keyword evidence="2" id="KW-0614">Plasmid</keyword>
<name>A0A345YJH1_9SPHN</name>
<dbReference type="SUPFAM" id="SSF53098">
    <property type="entry name" value="Ribonuclease H-like"/>
    <property type="match status" value="1"/>
</dbReference>
<organism evidence="2 3">
    <name type="scientific">Erythrobacter aureus</name>
    <dbReference type="NCBI Taxonomy" id="2182384"/>
    <lineage>
        <taxon>Bacteria</taxon>
        <taxon>Pseudomonadati</taxon>
        <taxon>Pseudomonadota</taxon>
        <taxon>Alphaproteobacteria</taxon>
        <taxon>Sphingomonadales</taxon>
        <taxon>Erythrobacteraceae</taxon>
        <taxon>Erythrobacter/Porphyrobacter group</taxon>
        <taxon>Erythrobacter</taxon>
    </lineage>
</organism>
<dbReference type="Pfam" id="PF00075">
    <property type="entry name" value="RNase_H"/>
    <property type="match status" value="1"/>
</dbReference>
<dbReference type="InterPro" id="IPR036397">
    <property type="entry name" value="RNaseH_sf"/>
</dbReference>
<sequence length="263" mass="29318">MLCQSWMPELNARKLPMPIIATDGSSLGTPTEEGKRRAVGHGGWAAVVIFEDDHPIAPGFTQELIGGKRATTTGEVEVLGFLNALMAVQAYRLALEADPENAIITERDRFEIICDSQYVVKSYTEHLSKWIKAKWRKATRGSIAHQVLWQEIADLRDEIGNYVTVTHQKGHTKKASDETVDELVEANDMADRAAGIVSRSIRDTGFIPQPSPIVWRHIAKASVDREADIQKLRMMSERMLQTHGYGALVDVFRQATHNTGITE</sequence>
<dbReference type="EMBL" id="CP031358">
    <property type="protein sequence ID" value="AXK44073.1"/>
    <property type="molecule type" value="Genomic_DNA"/>
</dbReference>
<dbReference type="KEGG" id="err:DVR09_16605"/>
<dbReference type="GO" id="GO:0003676">
    <property type="term" value="F:nucleic acid binding"/>
    <property type="evidence" value="ECO:0007669"/>
    <property type="project" value="InterPro"/>
</dbReference>
<evidence type="ECO:0000313" key="2">
    <source>
        <dbReference type="EMBL" id="AXK44073.1"/>
    </source>
</evidence>
<feature type="domain" description="RNase H type-1" evidence="1">
    <location>
        <begin position="14"/>
        <end position="199"/>
    </location>
</feature>
<dbReference type="Gene3D" id="3.30.420.10">
    <property type="entry name" value="Ribonuclease H-like superfamily/Ribonuclease H"/>
    <property type="match status" value="1"/>
</dbReference>
<accession>A0A345YJH1</accession>
<geneLocation type="plasmid" evidence="2 3">
    <name>unnamed</name>
</geneLocation>
<dbReference type="PROSITE" id="PS50879">
    <property type="entry name" value="RNASE_H_1"/>
    <property type="match status" value="1"/>
</dbReference>
<dbReference type="AlphaFoldDB" id="A0A345YJH1"/>
<dbReference type="InterPro" id="IPR012337">
    <property type="entry name" value="RNaseH-like_sf"/>
</dbReference>
<gene>
    <name evidence="2" type="ORF">DVR09_16605</name>
</gene>
<evidence type="ECO:0000313" key="3">
    <source>
        <dbReference type="Proteomes" id="UP000254508"/>
    </source>
</evidence>
<keyword evidence="3" id="KW-1185">Reference proteome</keyword>
<dbReference type="OrthoDB" id="8082643at2"/>
<proteinExistence type="predicted"/>
<dbReference type="Proteomes" id="UP000254508">
    <property type="component" value="Plasmid unnamed"/>
</dbReference>